<dbReference type="SMART" id="SM00167">
    <property type="entry name" value="VPS9"/>
    <property type="match status" value="1"/>
</dbReference>
<accession>A0A1G4KF44</accession>
<dbReference type="OrthoDB" id="10264848at2759"/>
<evidence type="ECO:0000256" key="1">
    <source>
        <dbReference type="SAM" id="MobiDB-lite"/>
    </source>
</evidence>
<organism evidence="3 4">
    <name type="scientific">Lachancea meyersii CBS 8951</name>
    <dbReference type="NCBI Taxonomy" id="1266667"/>
    <lineage>
        <taxon>Eukaryota</taxon>
        <taxon>Fungi</taxon>
        <taxon>Dikarya</taxon>
        <taxon>Ascomycota</taxon>
        <taxon>Saccharomycotina</taxon>
        <taxon>Saccharomycetes</taxon>
        <taxon>Saccharomycetales</taxon>
        <taxon>Saccharomycetaceae</taxon>
        <taxon>Lachancea</taxon>
    </lineage>
</organism>
<dbReference type="AlphaFoldDB" id="A0A1G4KF44"/>
<feature type="domain" description="VPS9" evidence="2">
    <location>
        <begin position="233"/>
        <end position="372"/>
    </location>
</feature>
<evidence type="ECO:0000313" key="4">
    <source>
        <dbReference type="Proteomes" id="UP000191144"/>
    </source>
</evidence>
<dbReference type="InterPro" id="IPR003123">
    <property type="entry name" value="VPS9"/>
</dbReference>
<sequence length="518" mass="58213">MFHTPPINERSFDGVQAIKDSNQGSVEGSSHEPSISSGNGATSLTKEEIALELDQIVEVPLELARLEDNFVDDLKQPKYLKPLSVVQLSGLFQSFYSRFDKAAFQYLTRAPEVGNSTTFLNARETLSSGISGIFNRSRSSSDTARKRSSSLFSTDSTGGIQPLLTPEEINKHLRLTELNNRRIEKLLELCEHDVFQKILEVGTSVPSSTTTRREKPSRNLKATNLFKNSPEFMDFDRLMWEKTLLLSNMAKCGKLDLIEFLSVPQRGLDNGKLASHLDSMVYGPLAPYEKLLNVIRLHDEMTMSLGHLSNDDFLSTLIYLIIQFPVKHMFINLQFIKLFRYNKKLVEKDLYALTNLDAALTFLQGLTLSSLPFETQEQLTRAEEACLQLPICEKIVLPETQVSVSGMPPNFSGLPRSNSYKEFEGLKTAFDSSLRNIFGKIRSYTPPAGTSVTTLTPDKPLNGVSTLPAPSEIESVKKLTTIPDSWRVLGSRDFEDLKMCELRQVFENYRRLLDASNS</sequence>
<dbReference type="InterPro" id="IPR037191">
    <property type="entry name" value="VPS9_dom_sf"/>
</dbReference>
<dbReference type="EMBL" id="LT598480">
    <property type="protein sequence ID" value="SCV03123.1"/>
    <property type="molecule type" value="Genomic_DNA"/>
</dbReference>
<feature type="region of interest" description="Disordered" evidence="1">
    <location>
        <begin position="21"/>
        <end position="41"/>
    </location>
</feature>
<gene>
    <name evidence="3" type="ORF">LAME_0H07888G</name>
</gene>
<evidence type="ECO:0000259" key="2">
    <source>
        <dbReference type="PROSITE" id="PS51205"/>
    </source>
</evidence>
<keyword evidence="4" id="KW-1185">Reference proteome</keyword>
<dbReference type="Gene3D" id="1.20.1050.80">
    <property type="entry name" value="VPS9 domain"/>
    <property type="match status" value="1"/>
</dbReference>
<reference evidence="4" key="1">
    <citation type="submission" date="2016-03" db="EMBL/GenBank/DDBJ databases">
        <authorList>
            <person name="Devillers Hugo."/>
        </authorList>
    </citation>
    <scope>NUCLEOTIDE SEQUENCE [LARGE SCALE GENOMIC DNA]</scope>
</reference>
<evidence type="ECO:0000313" key="3">
    <source>
        <dbReference type="EMBL" id="SCV03123.1"/>
    </source>
</evidence>
<dbReference type="Proteomes" id="UP000191144">
    <property type="component" value="Chromosome H"/>
</dbReference>
<feature type="region of interest" description="Disordered" evidence="1">
    <location>
        <begin position="136"/>
        <end position="159"/>
    </location>
</feature>
<dbReference type="PROSITE" id="PS51205">
    <property type="entry name" value="VPS9"/>
    <property type="match status" value="1"/>
</dbReference>
<proteinExistence type="predicted"/>
<dbReference type="SUPFAM" id="SSF109993">
    <property type="entry name" value="VPS9 domain"/>
    <property type="match status" value="1"/>
</dbReference>
<protein>
    <submittedName>
        <fullName evidence="3">LAME_0H07888g1_1</fullName>
    </submittedName>
</protein>
<dbReference type="Pfam" id="PF02204">
    <property type="entry name" value="VPS9"/>
    <property type="match status" value="1"/>
</dbReference>
<name>A0A1G4KF44_9SACH</name>